<dbReference type="EMBL" id="JBBPBK010000016">
    <property type="protein sequence ID" value="KAK9267207.1"/>
    <property type="molecule type" value="Genomic_DNA"/>
</dbReference>
<proteinExistence type="predicted"/>
<keyword evidence="2" id="KW-1185">Reference proteome</keyword>
<sequence>MKSLMLMGWQYKRLVIGLIIRDFLLAPPEALNKGQKNFSRVDQKLLNVIWPGRKMDKPRGWIAADEKRPLRIGVPNRVSFTEFVTEVHYSQKIQGYCIDVFEAAKNLVPYDVPYIFEAFGNGQSNPSYDYLLKLVADDVSISLLPK</sequence>
<comment type="caution">
    <text evidence="1">The sequence shown here is derived from an EMBL/GenBank/DDBJ whole genome shotgun (WGS) entry which is preliminary data.</text>
</comment>
<protein>
    <submittedName>
        <fullName evidence="1">Uncharacterized protein</fullName>
    </submittedName>
</protein>
<gene>
    <name evidence="1" type="ORF">L1049_009627</name>
</gene>
<accession>A0AAP0R0Q2</accession>
<dbReference type="AlphaFoldDB" id="A0AAP0R0Q2"/>
<dbReference type="InterPro" id="IPR015683">
    <property type="entry name" value="Ionotropic_Glu_rcpt"/>
</dbReference>
<evidence type="ECO:0000313" key="1">
    <source>
        <dbReference type="EMBL" id="KAK9267207.1"/>
    </source>
</evidence>
<reference evidence="1 2" key="1">
    <citation type="journal article" date="2024" name="Plant J.">
        <title>Genome sequences and population genomics reveal climatic adaptation and genomic divergence between two closely related sweetgum species.</title>
        <authorList>
            <person name="Xu W.Q."/>
            <person name="Ren C.Q."/>
            <person name="Zhang X.Y."/>
            <person name="Comes H.P."/>
            <person name="Liu X.H."/>
            <person name="Li Y.G."/>
            <person name="Kettle C.J."/>
            <person name="Jalonen R."/>
            <person name="Gaisberger H."/>
            <person name="Ma Y.Z."/>
            <person name="Qiu Y.X."/>
        </authorList>
    </citation>
    <scope>NUCLEOTIDE SEQUENCE [LARGE SCALE GENOMIC DNA]</scope>
    <source>
        <strain evidence="1">Hangzhou</strain>
    </source>
</reference>
<dbReference type="Proteomes" id="UP001415857">
    <property type="component" value="Unassembled WGS sequence"/>
</dbReference>
<dbReference type="PANTHER" id="PTHR34836">
    <property type="entry name" value="OS06G0188250 PROTEIN"/>
    <property type="match status" value="1"/>
</dbReference>
<evidence type="ECO:0000313" key="2">
    <source>
        <dbReference type="Proteomes" id="UP001415857"/>
    </source>
</evidence>
<dbReference type="Gene3D" id="3.40.190.10">
    <property type="entry name" value="Periplasmic binding protein-like II"/>
    <property type="match status" value="1"/>
</dbReference>
<organism evidence="1 2">
    <name type="scientific">Liquidambar formosana</name>
    <name type="common">Formosan gum</name>
    <dbReference type="NCBI Taxonomy" id="63359"/>
    <lineage>
        <taxon>Eukaryota</taxon>
        <taxon>Viridiplantae</taxon>
        <taxon>Streptophyta</taxon>
        <taxon>Embryophyta</taxon>
        <taxon>Tracheophyta</taxon>
        <taxon>Spermatophyta</taxon>
        <taxon>Magnoliopsida</taxon>
        <taxon>eudicotyledons</taxon>
        <taxon>Gunneridae</taxon>
        <taxon>Pentapetalae</taxon>
        <taxon>Saxifragales</taxon>
        <taxon>Altingiaceae</taxon>
        <taxon>Liquidambar</taxon>
    </lineage>
</organism>
<name>A0AAP0R0Q2_LIQFO</name>
<dbReference type="PANTHER" id="PTHR34836:SF7">
    <property type="entry name" value="RECEPTOR LIGAND BINDING REGION DOMAIN-CONTAINING PROTEIN"/>
    <property type="match status" value="1"/>
</dbReference>